<evidence type="ECO:0000313" key="8">
    <source>
        <dbReference type="EMBL" id="KAI0519946.1"/>
    </source>
</evidence>
<dbReference type="AlphaFoldDB" id="A0A8T3BV46"/>
<evidence type="ECO:0000256" key="5">
    <source>
        <dbReference type="ARBA" id="ARBA00022989"/>
    </source>
</evidence>
<evidence type="ECO:0000256" key="4">
    <source>
        <dbReference type="ARBA" id="ARBA00022692"/>
    </source>
</evidence>
<feature type="transmembrane region" description="Helical" evidence="7">
    <location>
        <begin position="182"/>
        <end position="202"/>
    </location>
</feature>
<feature type="transmembrane region" description="Helical" evidence="7">
    <location>
        <begin position="368"/>
        <end position="388"/>
    </location>
</feature>
<feature type="transmembrane region" description="Helical" evidence="7">
    <location>
        <begin position="214"/>
        <end position="234"/>
    </location>
</feature>
<comment type="caution">
    <text evidence="8">The sequence shown here is derived from an EMBL/GenBank/DDBJ whole genome shotgun (WGS) entry which is preliminary data.</text>
</comment>
<keyword evidence="4 7" id="KW-0812">Transmembrane</keyword>
<dbReference type="Pfam" id="PF08627">
    <property type="entry name" value="CRT-like"/>
    <property type="match status" value="1"/>
</dbReference>
<evidence type="ECO:0000256" key="2">
    <source>
        <dbReference type="ARBA" id="ARBA00006690"/>
    </source>
</evidence>
<evidence type="ECO:0000313" key="9">
    <source>
        <dbReference type="Proteomes" id="UP000829196"/>
    </source>
</evidence>
<keyword evidence="9" id="KW-1185">Reference proteome</keyword>
<feature type="transmembrane region" description="Helical" evidence="7">
    <location>
        <begin position="339"/>
        <end position="362"/>
    </location>
</feature>
<dbReference type="OrthoDB" id="416555at2759"/>
<accession>A0A8T3BV46</accession>
<sequence length="408" mass="44180">MSACCRSSPDLTLLYEDRLRRHRRRTVAVHAPAAHRSRLPAADAVGGLLVLEAVWLRCSEHKWARRRGHVRDRAFTEVRLNAVGERIGDFDGQGLPMVAEAEEEEERRRRAGVVAAAVMTAVLGTGNRVFYKLALVPLKRYPFFLAQLATFGYVVVYFSILYGRYHAGIVTDEMLSLPKIPFMVVGLLEALGAASGMAAGGIGSGSGISLQNVGIFWILLMISSFFLQAADTVLKEKIFLDSTKWLKGGSVDLFVVNSFGSAFQAMFICLLLPFLSKLWGIPFSMLPTYIKDGGACFLNIGKLASGCEGAPMLPLLFVVVNMAFNISMLHVVKVSSAVASCLASTFSVPLSIYAFTLPLPFIGAPSPLPAGFMLGAAVLVAGLLIYTWTPSPARPTTKLSPETRLRSG</sequence>
<protein>
    <submittedName>
        <fullName evidence="8">Uncharacterized protein</fullName>
    </submittedName>
</protein>
<name>A0A8T3BV46_DENNO</name>
<evidence type="ECO:0000256" key="7">
    <source>
        <dbReference type="SAM" id="Phobius"/>
    </source>
</evidence>
<comment type="subcellular location">
    <subcellularLocation>
        <location evidence="1">Membrane</location>
        <topology evidence="1">Multi-pass membrane protein</topology>
    </subcellularLocation>
</comment>
<evidence type="ECO:0000256" key="6">
    <source>
        <dbReference type="ARBA" id="ARBA00023136"/>
    </source>
</evidence>
<evidence type="ECO:0000256" key="1">
    <source>
        <dbReference type="ARBA" id="ARBA00004141"/>
    </source>
</evidence>
<gene>
    <name evidence="8" type="ORF">KFK09_007409</name>
</gene>
<dbReference type="Proteomes" id="UP000829196">
    <property type="component" value="Unassembled WGS sequence"/>
</dbReference>
<feature type="transmembrane region" description="Helical" evidence="7">
    <location>
        <begin position="111"/>
        <end position="131"/>
    </location>
</feature>
<keyword evidence="6 7" id="KW-0472">Membrane</keyword>
<comment type="similarity">
    <text evidence="2">Belongs to the CRT-like transporter family.</text>
</comment>
<organism evidence="8 9">
    <name type="scientific">Dendrobium nobile</name>
    <name type="common">Orchid</name>
    <dbReference type="NCBI Taxonomy" id="94219"/>
    <lineage>
        <taxon>Eukaryota</taxon>
        <taxon>Viridiplantae</taxon>
        <taxon>Streptophyta</taxon>
        <taxon>Embryophyta</taxon>
        <taxon>Tracheophyta</taxon>
        <taxon>Spermatophyta</taxon>
        <taxon>Magnoliopsida</taxon>
        <taxon>Liliopsida</taxon>
        <taxon>Asparagales</taxon>
        <taxon>Orchidaceae</taxon>
        <taxon>Epidendroideae</taxon>
        <taxon>Malaxideae</taxon>
        <taxon>Dendrobiinae</taxon>
        <taxon>Dendrobium</taxon>
    </lineage>
</organism>
<feature type="transmembrane region" description="Helical" evidence="7">
    <location>
        <begin position="312"/>
        <end position="332"/>
    </location>
</feature>
<keyword evidence="3" id="KW-0813">Transport</keyword>
<dbReference type="PANTHER" id="PTHR31326">
    <property type="entry name" value="PROTEIN CLT2, CHLOROPLASTIC"/>
    <property type="match status" value="1"/>
</dbReference>
<dbReference type="PANTHER" id="PTHR31326:SF3">
    <property type="entry name" value="PROTEIN CLT3, CHLOROPLASTIC"/>
    <property type="match status" value="1"/>
</dbReference>
<dbReference type="InterPro" id="IPR013936">
    <property type="entry name" value="CRT-like"/>
</dbReference>
<feature type="transmembrane region" description="Helical" evidence="7">
    <location>
        <begin position="143"/>
        <end position="162"/>
    </location>
</feature>
<evidence type="ECO:0000256" key="3">
    <source>
        <dbReference type="ARBA" id="ARBA00022448"/>
    </source>
</evidence>
<proteinExistence type="inferred from homology"/>
<dbReference type="EMBL" id="JAGYWB010000006">
    <property type="protein sequence ID" value="KAI0519946.1"/>
    <property type="molecule type" value="Genomic_DNA"/>
</dbReference>
<feature type="transmembrane region" description="Helical" evidence="7">
    <location>
        <begin position="254"/>
        <end position="275"/>
    </location>
</feature>
<keyword evidence="5 7" id="KW-1133">Transmembrane helix</keyword>
<dbReference type="GO" id="GO:0016020">
    <property type="term" value="C:membrane"/>
    <property type="evidence" value="ECO:0007669"/>
    <property type="project" value="UniProtKB-SubCell"/>
</dbReference>
<reference evidence="8" key="1">
    <citation type="journal article" date="2022" name="Front. Genet.">
        <title>Chromosome-Scale Assembly of the Dendrobium nobile Genome Provides Insights Into the Molecular Mechanism of the Biosynthesis of the Medicinal Active Ingredient of Dendrobium.</title>
        <authorList>
            <person name="Xu Q."/>
            <person name="Niu S.-C."/>
            <person name="Li K.-L."/>
            <person name="Zheng P.-J."/>
            <person name="Zhang X.-J."/>
            <person name="Jia Y."/>
            <person name="Liu Y."/>
            <person name="Niu Y.-X."/>
            <person name="Yu L.-H."/>
            <person name="Chen D.-F."/>
            <person name="Zhang G.-Q."/>
        </authorList>
    </citation>
    <scope>NUCLEOTIDE SEQUENCE</scope>
    <source>
        <tissue evidence="8">Leaf</tissue>
    </source>
</reference>